<proteinExistence type="predicted"/>
<gene>
    <name evidence="2" type="ORF">IV500_05540</name>
</gene>
<organism evidence="2 3">
    <name type="scientific">Arthrobacter terrae</name>
    <dbReference type="NCBI Taxonomy" id="2935737"/>
    <lineage>
        <taxon>Bacteria</taxon>
        <taxon>Bacillati</taxon>
        <taxon>Actinomycetota</taxon>
        <taxon>Actinomycetes</taxon>
        <taxon>Micrococcales</taxon>
        <taxon>Micrococcaceae</taxon>
        <taxon>Arthrobacter</taxon>
    </lineage>
</organism>
<accession>A0A931G745</accession>
<dbReference type="EMBL" id="JADNYM010000006">
    <property type="protein sequence ID" value="MBG0738884.1"/>
    <property type="molecule type" value="Genomic_DNA"/>
</dbReference>
<evidence type="ECO:0000313" key="3">
    <source>
        <dbReference type="Proteomes" id="UP000655366"/>
    </source>
</evidence>
<feature type="signal peptide" evidence="1">
    <location>
        <begin position="1"/>
        <end position="27"/>
    </location>
</feature>
<evidence type="ECO:0008006" key="4">
    <source>
        <dbReference type="Google" id="ProtNLM"/>
    </source>
</evidence>
<reference evidence="2 3" key="1">
    <citation type="submission" date="2020-11" db="EMBL/GenBank/DDBJ databases">
        <title>Arthrobacter antarcticus sp. nov., isolated from Antarctic Soil.</title>
        <authorList>
            <person name="Li J."/>
        </authorList>
    </citation>
    <scope>NUCLEOTIDE SEQUENCE [LARGE SCALE GENOMIC DNA]</scope>
    <source>
        <strain evidence="2 3">Z1-20</strain>
    </source>
</reference>
<name>A0A931G745_9MICC</name>
<protein>
    <recommendedName>
        <fullName evidence="4">Secreted protein</fullName>
    </recommendedName>
</protein>
<keyword evidence="1" id="KW-0732">Signal</keyword>
<evidence type="ECO:0000313" key="2">
    <source>
        <dbReference type="EMBL" id="MBG0738884.1"/>
    </source>
</evidence>
<evidence type="ECO:0000256" key="1">
    <source>
        <dbReference type="SAM" id="SignalP"/>
    </source>
</evidence>
<dbReference type="Proteomes" id="UP000655366">
    <property type="component" value="Unassembled WGS sequence"/>
</dbReference>
<feature type="chain" id="PRO_5037140794" description="Secreted protein" evidence="1">
    <location>
        <begin position="28"/>
        <end position="191"/>
    </location>
</feature>
<sequence length="191" mass="19519">MNKLSRLLVGAAVSATLVAGGGGIAQAATLAPQASASEQTSSPSTATQADIETMVTGLQSSNLPRTESGATTTYTLDSGVKLDVVKTPAAAVIEGMQVRPDWYATWKEPATLWLYLNYTEQGIVAGGGSAAIAASVCASGIGTVGCVAASAVMAGVTVWILENGRCPVTLAVPVITPRYFWMPITTKHCEG</sequence>
<comment type="caution">
    <text evidence="2">The sequence shown here is derived from an EMBL/GenBank/DDBJ whole genome shotgun (WGS) entry which is preliminary data.</text>
</comment>
<keyword evidence="3" id="KW-1185">Reference proteome</keyword>
<dbReference type="RefSeq" id="WP_196395839.1">
    <property type="nucleotide sequence ID" value="NZ_JADNYM010000006.1"/>
</dbReference>
<dbReference type="AlphaFoldDB" id="A0A931G745"/>